<dbReference type="InterPro" id="IPR035892">
    <property type="entry name" value="C2_domain_sf"/>
</dbReference>
<keyword evidence="2" id="KW-0808">Transferase</keyword>
<dbReference type="PROSITE" id="PS50020">
    <property type="entry name" value="WW_DOMAIN_2"/>
    <property type="match status" value="1"/>
</dbReference>
<evidence type="ECO:0000256" key="2">
    <source>
        <dbReference type="ARBA" id="ARBA00022679"/>
    </source>
</evidence>
<dbReference type="GO" id="GO:0004674">
    <property type="term" value="F:protein serine/threonine kinase activity"/>
    <property type="evidence" value="ECO:0007669"/>
    <property type="project" value="UniProtKB-KW"/>
</dbReference>
<evidence type="ECO:0000256" key="3">
    <source>
        <dbReference type="ARBA" id="ARBA00022741"/>
    </source>
</evidence>
<dbReference type="InterPro" id="IPR050117">
    <property type="entry name" value="MAPK"/>
</dbReference>
<protein>
    <submittedName>
        <fullName evidence="9">Cmgc mapk protein kinase</fullName>
    </submittedName>
</protein>
<dbReference type="InterPro" id="IPR011009">
    <property type="entry name" value="Kinase-like_dom_sf"/>
</dbReference>
<dbReference type="Gene3D" id="3.30.200.20">
    <property type="entry name" value="Phosphorylase Kinase, domain 1"/>
    <property type="match status" value="1"/>
</dbReference>
<evidence type="ECO:0000256" key="5">
    <source>
        <dbReference type="ARBA" id="ARBA00022840"/>
    </source>
</evidence>
<name>A0A0P1ALN6_PLAHL</name>
<feature type="region of interest" description="Disordered" evidence="6">
    <location>
        <begin position="776"/>
        <end position="812"/>
    </location>
</feature>
<keyword evidence="3" id="KW-0547">Nucleotide-binding</keyword>
<dbReference type="CDD" id="cd08946">
    <property type="entry name" value="SDR_e"/>
    <property type="match status" value="1"/>
</dbReference>
<dbReference type="InterPro" id="IPR001509">
    <property type="entry name" value="Epimerase_deHydtase"/>
</dbReference>
<keyword evidence="10" id="KW-1185">Reference proteome</keyword>
<feature type="compositionally biased region" description="Low complexity" evidence="6">
    <location>
        <begin position="433"/>
        <end position="445"/>
    </location>
</feature>
<dbReference type="SUPFAM" id="SSF50729">
    <property type="entry name" value="PH domain-like"/>
    <property type="match status" value="1"/>
</dbReference>
<dbReference type="STRING" id="4781.A0A0P1ALN6"/>
<dbReference type="Pfam" id="PF01370">
    <property type="entry name" value="Epimerase"/>
    <property type="match status" value="1"/>
</dbReference>
<dbReference type="InterPro" id="IPR008271">
    <property type="entry name" value="Ser/Thr_kinase_AS"/>
</dbReference>
<keyword evidence="5" id="KW-0067">ATP-binding</keyword>
<dbReference type="PANTHER" id="PTHR24055">
    <property type="entry name" value="MITOGEN-ACTIVATED PROTEIN KINASE"/>
    <property type="match status" value="1"/>
</dbReference>
<evidence type="ECO:0000313" key="9">
    <source>
        <dbReference type="EMBL" id="CEG42241.1"/>
    </source>
</evidence>
<feature type="region of interest" description="Disordered" evidence="6">
    <location>
        <begin position="430"/>
        <end position="474"/>
    </location>
</feature>
<dbReference type="OMA" id="QNWVHKF"/>
<dbReference type="CDD" id="cd07834">
    <property type="entry name" value="STKc_MAPK"/>
    <property type="match status" value="1"/>
</dbReference>
<dbReference type="SMART" id="SM00220">
    <property type="entry name" value="S_TKc"/>
    <property type="match status" value="1"/>
</dbReference>
<dbReference type="OrthoDB" id="59673at2759"/>
<dbReference type="PROSITE" id="PS50011">
    <property type="entry name" value="PROTEIN_KINASE_DOM"/>
    <property type="match status" value="1"/>
</dbReference>
<dbReference type="Gene3D" id="3.10.450.50">
    <property type="match status" value="1"/>
</dbReference>
<feature type="region of interest" description="Disordered" evidence="6">
    <location>
        <begin position="704"/>
        <end position="725"/>
    </location>
</feature>
<dbReference type="SUPFAM" id="SSF49562">
    <property type="entry name" value="C2 domain (Calcium/lipid-binding domain, CaLB)"/>
    <property type="match status" value="1"/>
</dbReference>
<dbReference type="Pfam" id="PF00069">
    <property type="entry name" value="Pkinase"/>
    <property type="match status" value="1"/>
</dbReference>
<dbReference type="SUPFAM" id="SSF51735">
    <property type="entry name" value="NAD(P)-binding Rossmann-fold domains"/>
    <property type="match status" value="1"/>
</dbReference>
<dbReference type="InterPro" id="IPR036291">
    <property type="entry name" value="NAD(P)-bd_dom_sf"/>
</dbReference>
<dbReference type="InterPro" id="IPR001202">
    <property type="entry name" value="WW_dom"/>
</dbReference>
<feature type="domain" description="WW" evidence="8">
    <location>
        <begin position="1762"/>
        <end position="1797"/>
    </location>
</feature>
<evidence type="ECO:0000256" key="4">
    <source>
        <dbReference type="ARBA" id="ARBA00022777"/>
    </source>
</evidence>
<dbReference type="Proteomes" id="UP000054928">
    <property type="component" value="Unassembled WGS sequence"/>
</dbReference>
<dbReference type="GeneID" id="36407589"/>
<dbReference type="InterPro" id="IPR032710">
    <property type="entry name" value="NTF2-like_dom_sf"/>
</dbReference>
<evidence type="ECO:0000313" key="10">
    <source>
        <dbReference type="Proteomes" id="UP000054928"/>
    </source>
</evidence>
<evidence type="ECO:0000256" key="1">
    <source>
        <dbReference type="ARBA" id="ARBA00022527"/>
    </source>
</evidence>
<evidence type="ECO:0000259" key="7">
    <source>
        <dbReference type="PROSITE" id="PS50011"/>
    </source>
</evidence>
<sequence>MAAKPRVLVLGGAGMIGRNFVKYLIDLDLVSSIRVADKTMPEISYFSAVHKEAFADERVKFVQADLTRDAHVDRAFNQEFGPYDFVFNLAGETKCGLSETVYASKCRDLSVKCAKKAQEVGVKRFIEVSTAFVYKSQVKLPATEDAELQPWTLQAKYKLEGEEEIRQISGLKVVFVRLATVYGSADSAGLMPRIVCAASYVKLEEKMKLLWDAEMRVNTVHVFDVCQALWHLTSAGSDGEIYNLVDKNDTNQGKINAAMEEIFQIKTGFIGKLVSNLARVRLAEVVDDANEKHMQPWADLCAEYGITNTPLTPYIDKELLQHNHLYADGSKIESTGFQYKYPAFDPNELRSVLEEMGDGLYILKYKQQHDTPLAQNWVRLSYRYKCSQFAFQSVVDCLRLHILNVSSHTQIRGLMEASDEFDSFQDSVRYEDPSSITSSTSTSPTDGDPRASTSSDVEPLPTQQMRKLKKKERLRTQSESAVWTRASLRMKLSPLVVDVAATPAFDGSHSLATPGGEALYDHVRGSESALSHFDILNGMDMFANSSGSDVTHRRRSHDSCLAAGVVLGSRERVINMWRQQGEISERASEMLEDAKLSLHGKEQNLYDSSLRRLSEAQDSRLNTLKERLATSTATECADLVTDPSLSTSGYCGIEQDGDITGCSSHREETNNISIASDTNTSLSDTVAALKNCDRPVFDVQKELSQIDASSPSGVDERNPSFRPQSGTLYHEAVKWEGVLTRRSEWLRRLERHYYVLEGKFLRRFASKEAYLASRDEPLVPHHIQPPSDPKKPVPGSPAASMVRRNSSSPASSSASHLYVLAGVKDSSSRANGFTFITEDKKTLQVTAPTSVEKIIWMRLGLEAIVALPTLPVAPLDMEEFYAMLVVLYTAHSGNWRTEGDMAVTLPPPSEQVFTRFFRLLDKNVIFCSNYPPSVPFHGSFRGHSGVVMFMHDFARHTLWTNFKIGGMSVDGSIAVASGKEELENRRDARKFIQNWVHKFTFYSDGRLARFEINGDVVAASAVFKVPGAATTLKLPQEFNEVDAEHGFEGVLLVRVMQGHGLKAGTMVKKSVKEPSIMVQLQYREQPKAKSGVNGSTTVFSSATVTGPVTLIGGISMPNFSRKFNFMTSVASSAASAASSAVGVGTSLSNISTPVVDPFSTGTPRNVGDESYLPTNPVWNCILELPFCRVIGTCSLVIDVRDHAKNGAETQLGFATLNVAKYLMAADGKERSKLREEAAMAADSKWYSISNAKGEYCGKVQLGITCRRAKIADDDDSIQPRLRKSQSVVIDRKNPPSSLMLQWDTTHPHLLLEAGTPSLRKGMTLDEYQMGGSEHSRRHGWANVKLSPEDTARTQSAGAIVSCKDDDKDSIHKRFNDSSCAALPAATDAVICKENANMHTFMVCGAPFTIPRYYQLIKVCGRGAYGIVIAATNLRTGGNVAIKKVIDCIWHPHQLKQILRECRLIRHMAHENVLSLLDLIPPPSYTDFRDVYMTVDLMEMDLHRIIYSKEVLRDDHIRYFLYQMLSGLHHMHRAGVLHRDLKPSNLLINSDCQLKICDLGLARSKEADDVGMTEYVVTRWYRAPELLLGSAYGEGVDLWAAGCIFAEMLGRKPLFPGETYVHQLQLIMNVLGVPEEHSFKENPLANKLKGRQLLSRTQAVAGIDTSTMFPNANPEGLDLLWKMLVFDVEKRISVEEALQHPYLAIYYDEERESVPVEKFQSFDLDDLGETDLKELMFKEICHFHPEEMVKRAQQQKEHPEVNEKLPHGWVKRESRSVPGKYYYSNPKRGISTWIKEEMV</sequence>
<dbReference type="SUPFAM" id="SSF54427">
    <property type="entry name" value="NTF2-like"/>
    <property type="match status" value="1"/>
</dbReference>
<keyword evidence="1" id="KW-0723">Serine/threonine-protein kinase</keyword>
<dbReference type="SUPFAM" id="SSF56112">
    <property type="entry name" value="Protein kinase-like (PK-like)"/>
    <property type="match status" value="1"/>
</dbReference>
<reference evidence="10" key="1">
    <citation type="submission" date="2014-09" db="EMBL/GenBank/DDBJ databases">
        <authorList>
            <person name="Sharma Rahul"/>
            <person name="Thines Marco"/>
        </authorList>
    </citation>
    <scope>NUCLEOTIDE SEQUENCE [LARGE SCALE GENOMIC DNA]</scope>
</reference>
<dbReference type="GO" id="GO:0005524">
    <property type="term" value="F:ATP binding"/>
    <property type="evidence" value="ECO:0007669"/>
    <property type="project" value="UniProtKB-KW"/>
</dbReference>
<proteinExistence type="predicted"/>
<evidence type="ECO:0000259" key="8">
    <source>
        <dbReference type="PROSITE" id="PS50020"/>
    </source>
</evidence>
<dbReference type="Gene3D" id="1.10.510.10">
    <property type="entry name" value="Transferase(Phosphotransferase) domain 1"/>
    <property type="match status" value="1"/>
</dbReference>
<keyword evidence="4 9" id="KW-0418">Kinase</keyword>
<dbReference type="FunFam" id="1.10.510.10:FF:000439">
    <property type="entry name" value="Mitogen-activated protein kinase"/>
    <property type="match status" value="1"/>
</dbReference>
<organism evidence="9 10">
    <name type="scientific">Plasmopara halstedii</name>
    <name type="common">Downy mildew of sunflower</name>
    <dbReference type="NCBI Taxonomy" id="4781"/>
    <lineage>
        <taxon>Eukaryota</taxon>
        <taxon>Sar</taxon>
        <taxon>Stramenopiles</taxon>
        <taxon>Oomycota</taxon>
        <taxon>Peronosporomycetes</taxon>
        <taxon>Peronosporales</taxon>
        <taxon>Peronosporaceae</taxon>
        <taxon>Plasmopara</taxon>
    </lineage>
</organism>
<feature type="domain" description="Protein kinase" evidence="7">
    <location>
        <begin position="1413"/>
        <end position="1702"/>
    </location>
</feature>
<accession>A0A0P1ALN6</accession>
<dbReference type="EMBL" id="CCYD01000610">
    <property type="protein sequence ID" value="CEG42241.1"/>
    <property type="molecule type" value="Genomic_DNA"/>
</dbReference>
<evidence type="ECO:0000256" key="6">
    <source>
        <dbReference type="SAM" id="MobiDB-lite"/>
    </source>
</evidence>
<dbReference type="FunFam" id="3.30.200.20:FF:000046">
    <property type="entry name" value="Mitogen-activated protein kinase"/>
    <property type="match status" value="1"/>
</dbReference>
<feature type="compositionally biased region" description="Polar residues" evidence="6">
    <location>
        <begin position="451"/>
        <end position="465"/>
    </location>
</feature>
<dbReference type="Gene3D" id="3.40.50.720">
    <property type="entry name" value="NAD(P)-binding Rossmann-like Domain"/>
    <property type="match status" value="1"/>
</dbReference>
<dbReference type="InterPro" id="IPR000719">
    <property type="entry name" value="Prot_kinase_dom"/>
</dbReference>
<dbReference type="PROSITE" id="PS00108">
    <property type="entry name" value="PROTEIN_KINASE_ST"/>
    <property type="match status" value="1"/>
</dbReference>
<dbReference type="RefSeq" id="XP_024578610.1">
    <property type="nucleotide sequence ID" value="XM_024728099.1"/>
</dbReference>
<dbReference type="CDD" id="cd00201">
    <property type="entry name" value="WW"/>
    <property type="match status" value="1"/>
</dbReference>